<comment type="pathway">
    <text evidence="2">Cofactor biosynthesis; 7,8-dihydroneopterin triphosphate biosynthesis; 7,8-dihydroneopterin triphosphate from GTP: step 1/1.</text>
</comment>
<proteinExistence type="predicted"/>
<name>A0A8S5V0S8_9CAUD</name>
<dbReference type="InterPro" id="IPR043133">
    <property type="entry name" value="GTP-CH-I_C/QueF"/>
</dbReference>
<reference evidence="6" key="1">
    <citation type="journal article" date="2021" name="Proc. Natl. Acad. Sci. U.S.A.">
        <title>A Catalog of Tens of Thousands of Viruses from Human Metagenomes Reveals Hidden Associations with Chronic Diseases.</title>
        <authorList>
            <person name="Tisza M.J."/>
            <person name="Buck C.B."/>
        </authorList>
    </citation>
    <scope>NUCLEOTIDE SEQUENCE</scope>
    <source>
        <strain evidence="6">Ct3r22</strain>
    </source>
</reference>
<keyword evidence="4" id="KW-0378">Hydrolase</keyword>
<sequence>MDIVIQIDYKLLFGKKKGINNMDFKLKAGQNIVLSKERKEEMMKNAEEAYGKFLEALGYDWKNDPNMVKTPYRVAKMMVNEITSGTYEERPRIATFPGTGYTGMVTEMGIEVNSLCSHHFLPFCGVCHISYIPQEGGDVVGLSKLNRIVHWFAKRPQLQEQLTKQIHDYLKEVFGDSVRGIAVYIEAEHMCVSMRGAEDNSSMVTNYCSGLFLDNSMNSRDEFLRQIQIWKINHK</sequence>
<organism evidence="6">
    <name type="scientific">Siphoviridae sp. ct3r22</name>
    <dbReference type="NCBI Taxonomy" id="2825325"/>
    <lineage>
        <taxon>Viruses</taxon>
        <taxon>Duplodnaviria</taxon>
        <taxon>Heunggongvirae</taxon>
        <taxon>Uroviricota</taxon>
        <taxon>Caudoviricetes</taxon>
    </lineage>
</organism>
<dbReference type="GO" id="GO:0008270">
    <property type="term" value="F:zinc ion binding"/>
    <property type="evidence" value="ECO:0007669"/>
    <property type="project" value="TreeGrafter"/>
</dbReference>
<dbReference type="SUPFAM" id="SSF55620">
    <property type="entry name" value="Tetrahydrobiopterin biosynthesis enzymes-like"/>
    <property type="match status" value="1"/>
</dbReference>
<dbReference type="NCBIfam" id="NF006826">
    <property type="entry name" value="PRK09347.1-3"/>
    <property type="match status" value="1"/>
</dbReference>
<evidence type="ECO:0000256" key="3">
    <source>
        <dbReference type="ARBA" id="ARBA00012715"/>
    </source>
</evidence>
<feature type="domain" description="GTP cyclohydrolase I" evidence="5">
    <location>
        <begin position="47"/>
        <end position="227"/>
    </location>
</feature>
<dbReference type="InterPro" id="IPR001474">
    <property type="entry name" value="GTP_CycHdrlase_I"/>
</dbReference>
<dbReference type="PANTHER" id="PTHR11109:SF7">
    <property type="entry name" value="GTP CYCLOHYDROLASE 1"/>
    <property type="match status" value="1"/>
</dbReference>
<dbReference type="Gene3D" id="3.30.1130.10">
    <property type="match status" value="1"/>
</dbReference>
<accession>A0A8S5V0S8</accession>
<evidence type="ECO:0000256" key="1">
    <source>
        <dbReference type="ARBA" id="ARBA00001052"/>
    </source>
</evidence>
<dbReference type="Pfam" id="PF01227">
    <property type="entry name" value="GTP_cyclohydroI"/>
    <property type="match status" value="1"/>
</dbReference>
<evidence type="ECO:0000313" key="6">
    <source>
        <dbReference type="EMBL" id="DAG00352.1"/>
    </source>
</evidence>
<evidence type="ECO:0000256" key="2">
    <source>
        <dbReference type="ARBA" id="ARBA00005080"/>
    </source>
</evidence>
<dbReference type="EMBL" id="BK016180">
    <property type="protein sequence ID" value="DAG00352.1"/>
    <property type="molecule type" value="Genomic_DNA"/>
</dbReference>
<dbReference type="GO" id="GO:0046654">
    <property type="term" value="P:tetrahydrofolate biosynthetic process"/>
    <property type="evidence" value="ECO:0007669"/>
    <property type="project" value="InterPro"/>
</dbReference>
<dbReference type="GO" id="GO:0005525">
    <property type="term" value="F:GTP binding"/>
    <property type="evidence" value="ECO:0007669"/>
    <property type="project" value="TreeGrafter"/>
</dbReference>
<dbReference type="InterPro" id="IPR043134">
    <property type="entry name" value="GTP-CH-I_N"/>
</dbReference>
<dbReference type="FunFam" id="3.30.1130.10:FF:000001">
    <property type="entry name" value="GTP cyclohydrolase 1"/>
    <property type="match status" value="1"/>
</dbReference>
<dbReference type="InterPro" id="IPR020602">
    <property type="entry name" value="GTP_CycHdrlase_I_dom"/>
</dbReference>
<dbReference type="GO" id="GO:0006729">
    <property type="term" value="P:tetrahydrobiopterin biosynthetic process"/>
    <property type="evidence" value="ECO:0007669"/>
    <property type="project" value="TreeGrafter"/>
</dbReference>
<comment type="catalytic activity">
    <reaction evidence="1">
        <text>GTP + H2O = 7,8-dihydroneopterin 3'-triphosphate + formate + H(+)</text>
        <dbReference type="Rhea" id="RHEA:17473"/>
        <dbReference type="ChEBI" id="CHEBI:15377"/>
        <dbReference type="ChEBI" id="CHEBI:15378"/>
        <dbReference type="ChEBI" id="CHEBI:15740"/>
        <dbReference type="ChEBI" id="CHEBI:37565"/>
        <dbReference type="ChEBI" id="CHEBI:58462"/>
        <dbReference type="EC" id="3.5.4.16"/>
    </reaction>
</comment>
<dbReference type="GO" id="GO:0003934">
    <property type="term" value="F:GTP cyclohydrolase I activity"/>
    <property type="evidence" value="ECO:0007669"/>
    <property type="project" value="UniProtKB-EC"/>
</dbReference>
<dbReference type="Gene3D" id="1.10.286.10">
    <property type="match status" value="1"/>
</dbReference>
<evidence type="ECO:0000256" key="4">
    <source>
        <dbReference type="ARBA" id="ARBA00022801"/>
    </source>
</evidence>
<protein>
    <recommendedName>
        <fullName evidence="3">GTP cyclohydrolase I</fullName>
        <ecNumber evidence="3">3.5.4.16</ecNumber>
    </recommendedName>
</protein>
<dbReference type="EC" id="3.5.4.16" evidence="3"/>
<dbReference type="PANTHER" id="PTHR11109">
    <property type="entry name" value="GTP CYCLOHYDROLASE I"/>
    <property type="match status" value="1"/>
</dbReference>
<evidence type="ECO:0000259" key="5">
    <source>
        <dbReference type="Pfam" id="PF01227"/>
    </source>
</evidence>